<dbReference type="Proteomes" id="UP000886885">
    <property type="component" value="Chromosome 10A"/>
</dbReference>
<evidence type="ECO:0000313" key="1">
    <source>
        <dbReference type="EMBL" id="KAG6759539.1"/>
    </source>
</evidence>
<reference evidence="1" key="1">
    <citation type="journal article" date="2020" name="bioRxiv">
        <title>Hybrid origin of Populus tomentosa Carr. identified through genome sequencing and phylogenomic analysis.</title>
        <authorList>
            <person name="An X."/>
            <person name="Gao K."/>
            <person name="Chen Z."/>
            <person name="Li J."/>
            <person name="Yang X."/>
            <person name="Yang X."/>
            <person name="Zhou J."/>
            <person name="Guo T."/>
            <person name="Zhao T."/>
            <person name="Huang S."/>
            <person name="Miao D."/>
            <person name="Khan W.U."/>
            <person name="Rao P."/>
            <person name="Ye M."/>
            <person name="Lei B."/>
            <person name="Liao W."/>
            <person name="Wang J."/>
            <person name="Ji L."/>
            <person name="Li Y."/>
            <person name="Guo B."/>
            <person name="Mustafa N.S."/>
            <person name="Li S."/>
            <person name="Yun Q."/>
            <person name="Keller S.R."/>
            <person name="Mao J."/>
            <person name="Zhang R."/>
            <person name="Strauss S.H."/>
        </authorList>
    </citation>
    <scope>NUCLEOTIDE SEQUENCE</scope>
    <source>
        <strain evidence="1">GM15</strain>
        <tissue evidence="1">Leaf</tissue>
    </source>
</reference>
<protein>
    <submittedName>
        <fullName evidence="1">Uncharacterized protein</fullName>
    </submittedName>
</protein>
<dbReference type="OrthoDB" id="1431974at2759"/>
<comment type="caution">
    <text evidence="1">The sequence shown here is derived from an EMBL/GenBank/DDBJ whole genome shotgun (WGS) entry which is preliminary data.</text>
</comment>
<sequence>MVEFLVKKSKVLLYQGHFDLRDGVVSAEAWVKTMEWEGSGKYLMAERKAWKVKGVLLVHSPAMMEDWVLDKGVFAIEQGEDSASDFRVAVGNQ</sequence>
<evidence type="ECO:0000313" key="2">
    <source>
        <dbReference type="Proteomes" id="UP000886885"/>
    </source>
</evidence>
<dbReference type="AlphaFoldDB" id="A0A8X7YYA8"/>
<organism evidence="1 2">
    <name type="scientific">Populus tomentosa</name>
    <name type="common">Chinese white poplar</name>
    <dbReference type="NCBI Taxonomy" id="118781"/>
    <lineage>
        <taxon>Eukaryota</taxon>
        <taxon>Viridiplantae</taxon>
        <taxon>Streptophyta</taxon>
        <taxon>Embryophyta</taxon>
        <taxon>Tracheophyta</taxon>
        <taxon>Spermatophyta</taxon>
        <taxon>Magnoliopsida</taxon>
        <taxon>eudicotyledons</taxon>
        <taxon>Gunneridae</taxon>
        <taxon>Pentapetalae</taxon>
        <taxon>rosids</taxon>
        <taxon>fabids</taxon>
        <taxon>Malpighiales</taxon>
        <taxon>Salicaceae</taxon>
        <taxon>Saliceae</taxon>
        <taxon>Populus</taxon>
    </lineage>
</organism>
<name>A0A8X7YYA8_POPTO</name>
<proteinExistence type="predicted"/>
<accession>A0A8X7YYA8</accession>
<keyword evidence="2" id="KW-1185">Reference proteome</keyword>
<dbReference type="EMBL" id="JAAWWB010000019">
    <property type="protein sequence ID" value="KAG6759539.1"/>
    <property type="molecule type" value="Genomic_DNA"/>
</dbReference>
<gene>
    <name evidence="1" type="ORF">POTOM_036021</name>
</gene>